<dbReference type="AlphaFoldDB" id="A0A1C2E2B6"/>
<dbReference type="InterPro" id="IPR054636">
    <property type="entry name" value="CydP"/>
</dbReference>
<dbReference type="RefSeq" id="WP_065988549.1">
    <property type="nucleotide sequence ID" value="NZ_MDEN01000061.1"/>
</dbReference>
<dbReference type="Proteomes" id="UP000095143">
    <property type="component" value="Unassembled WGS sequence"/>
</dbReference>
<proteinExistence type="predicted"/>
<accession>A0A1C2E2B6</accession>
<evidence type="ECO:0000313" key="2">
    <source>
        <dbReference type="Proteomes" id="UP000095143"/>
    </source>
</evidence>
<dbReference type="NCBIfam" id="NF045611">
    <property type="entry name" value="small_CydP"/>
    <property type="match status" value="1"/>
</dbReference>
<dbReference type="EMBL" id="MDEN01000061">
    <property type="protein sequence ID" value="OCX21144.1"/>
    <property type="molecule type" value="Genomic_DNA"/>
</dbReference>
<name>A0A1C2E2B6_9PSED</name>
<organism evidence="1 2">
    <name type="scientific">Pseudomonas graminis</name>
    <dbReference type="NCBI Taxonomy" id="158627"/>
    <lineage>
        <taxon>Bacteria</taxon>
        <taxon>Pseudomonadati</taxon>
        <taxon>Pseudomonadota</taxon>
        <taxon>Gammaproteobacteria</taxon>
        <taxon>Pseudomonadales</taxon>
        <taxon>Pseudomonadaceae</taxon>
        <taxon>Pseudomonas</taxon>
    </lineage>
</organism>
<protein>
    <submittedName>
        <fullName evidence="1">Uncharacterized protein</fullName>
    </submittedName>
</protein>
<gene>
    <name evidence="1" type="ORF">BBI10_11095</name>
</gene>
<dbReference type="OrthoDB" id="6989318at2"/>
<reference evidence="1 2" key="1">
    <citation type="submission" date="2016-08" db="EMBL/GenBank/DDBJ databases">
        <title>Whole genome sequence of Pseudomonas graminis strain UASWS1507, a potential biological control agent for agriculture.</title>
        <authorList>
            <person name="Crovadore J."/>
            <person name="Calmin G."/>
            <person name="Chablais R."/>
            <person name="Cochard B."/>
            <person name="Lefort F."/>
        </authorList>
    </citation>
    <scope>NUCLEOTIDE SEQUENCE [LARGE SCALE GENOMIC DNA]</scope>
    <source>
        <strain evidence="1 2">UASWS1507</strain>
    </source>
</reference>
<sequence length="65" mass="7115">MPGPFDFLKHPLAKDISLILLIKLVLLMGIRSVWFDAPVEVKDDGVQAGLHLLSTPPAPSEKNPK</sequence>
<comment type="caution">
    <text evidence="1">The sequence shown here is derived from an EMBL/GenBank/DDBJ whole genome shotgun (WGS) entry which is preliminary data.</text>
</comment>
<evidence type="ECO:0000313" key="1">
    <source>
        <dbReference type="EMBL" id="OCX21144.1"/>
    </source>
</evidence>